<dbReference type="Proteomes" id="UP001549691">
    <property type="component" value="Unassembled WGS sequence"/>
</dbReference>
<dbReference type="RefSeq" id="WP_354602473.1">
    <property type="nucleotide sequence ID" value="NZ_JBEWZI010000026.1"/>
</dbReference>
<organism evidence="1 2">
    <name type="scientific">Uliginosibacterium flavum</name>
    <dbReference type="NCBI Taxonomy" id="1396831"/>
    <lineage>
        <taxon>Bacteria</taxon>
        <taxon>Pseudomonadati</taxon>
        <taxon>Pseudomonadota</taxon>
        <taxon>Betaproteobacteria</taxon>
        <taxon>Rhodocyclales</taxon>
        <taxon>Zoogloeaceae</taxon>
        <taxon>Uliginosibacterium</taxon>
    </lineage>
</organism>
<accession>A0ABV2TQ18</accession>
<keyword evidence="2" id="KW-1185">Reference proteome</keyword>
<evidence type="ECO:0000313" key="2">
    <source>
        <dbReference type="Proteomes" id="UP001549691"/>
    </source>
</evidence>
<sequence length="66" mass="7418">MRSNVYGKFYAAGKDYESNLLIVDFVFSERSWKSSAYSEDLAAIQHLRSALGLSQDASLRVVHGDF</sequence>
<gene>
    <name evidence="1" type="ORF">ABXR19_17645</name>
</gene>
<proteinExistence type="predicted"/>
<comment type="caution">
    <text evidence="1">The sequence shown here is derived from an EMBL/GenBank/DDBJ whole genome shotgun (WGS) entry which is preliminary data.</text>
</comment>
<name>A0ABV2TQ18_9RHOO</name>
<protein>
    <submittedName>
        <fullName evidence="1">Uncharacterized protein</fullName>
    </submittedName>
</protein>
<reference evidence="1 2" key="1">
    <citation type="submission" date="2024-07" db="EMBL/GenBank/DDBJ databases">
        <title>Uliginosibacterium flavum JJ3220;KACC:17644.</title>
        <authorList>
            <person name="Kim M.K."/>
        </authorList>
    </citation>
    <scope>NUCLEOTIDE SEQUENCE [LARGE SCALE GENOMIC DNA]</scope>
    <source>
        <strain evidence="1 2">KACC:17644</strain>
    </source>
</reference>
<evidence type="ECO:0000313" key="1">
    <source>
        <dbReference type="EMBL" id="MET7016015.1"/>
    </source>
</evidence>
<dbReference type="EMBL" id="JBEWZI010000026">
    <property type="protein sequence ID" value="MET7016015.1"/>
    <property type="molecule type" value="Genomic_DNA"/>
</dbReference>